<evidence type="ECO:0000259" key="4">
    <source>
        <dbReference type="Pfam" id="PF01048"/>
    </source>
</evidence>
<feature type="binding site" evidence="3">
    <location>
        <begin position="197"/>
        <end position="199"/>
    </location>
    <ligand>
        <name>substrate</name>
    </ligand>
</feature>
<evidence type="ECO:0000313" key="6">
    <source>
        <dbReference type="Proteomes" id="UP000602050"/>
    </source>
</evidence>
<dbReference type="Pfam" id="PF01048">
    <property type="entry name" value="PNP_UDP_1"/>
    <property type="match status" value="1"/>
</dbReference>
<reference evidence="5" key="1">
    <citation type="journal article" date="2014" name="Int. J. Syst. Evol. Microbiol.">
        <title>Complete genome sequence of Corynebacterium casei LMG S-19264T (=DSM 44701T), isolated from a smear-ripened cheese.</title>
        <authorList>
            <consortium name="US DOE Joint Genome Institute (JGI-PGF)"/>
            <person name="Walter F."/>
            <person name="Albersmeier A."/>
            <person name="Kalinowski J."/>
            <person name="Ruckert C."/>
        </authorList>
    </citation>
    <scope>NUCLEOTIDE SEQUENCE</scope>
    <source>
        <strain evidence="5">CGMCC 1.12360</strain>
    </source>
</reference>
<feature type="binding site" evidence="3">
    <location>
        <position position="173"/>
    </location>
    <ligand>
        <name>substrate</name>
    </ligand>
</feature>
<dbReference type="CDD" id="cd09010">
    <property type="entry name" value="MTAP_SsMTAPII_like_MTIP"/>
    <property type="match status" value="1"/>
</dbReference>
<evidence type="ECO:0000256" key="3">
    <source>
        <dbReference type="HAMAP-Rule" id="MF_01963"/>
    </source>
</evidence>
<evidence type="ECO:0000256" key="2">
    <source>
        <dbReference type="ARBA" id="ARBA00022679"/>
    </source>
</evidence>
<comment type="caution">
    <text evidence="5">The sequence shown here is derived from an EMBL/GenBank/DDBJ whole genome shotgun (WGS) entry which is preliminary data.</text>
</comment>
<proteinExistence type="inferred from homology"/>
<comment type="similarity">
    <text evidence="3">Belongs to the PNP/MTAP phosphorylase family. MTAP subfamily.</text>
</comment>
<feature type="binding site" evidence="3">
    <location>
        <position position="174"/>
    </location>
    <ligand>
        <name>phosphate</name>
        <dbReference type="ChEBI" id="CHEBI:43474"/>
    </ligand>
</feature>
<dbReference type="GO" id="GO:0006166">
    <property type="term" value="P:purine ribonucleoside salvage"/>
    <property type="evidence" value="ECO:0007669"/>
    <property type="project" value="UniProtKB-UniRule"/>
</dbReference>
<dbReference type="SUPFAM" id="SSF53167">
    <property type="entry name" value="Purine and uridine phosphorylases"/>
    <property type="match status" value="1"/>
</dbReference>
<sequence>MKIGIIGGTGFYNLIDGMEEQAITTNYGDVHVYRAYKGNNEVIFLPRHGKYHDKLAPQVNYRANMKALRMLEVDRVVAVTAVGAINKKFTLGTIAILDQFIDFTTRIRTYGKFSADINNPFCPEMQKIIIQAAKNIGQKLEKEAKLICVEGPRYETKAEIELFHQWGMDVVGMTTSTEASLARELGICYAAVAHVTNMAAGISDQKLSLKAHKEAGKINNQKLKELITEALELMKPRESCSCIEPYEKAVLAGKI</sequence>
<dbReference type="GO" id="GO:0005829">
    <property type="term" value="C:cytosol"/>
    <property type="evidence" value="ECO:0007669"/>
    <property type="project" value="TreeGrafter"/>
</dbReference>
<dbReference type="Proteomes" id="UP000602050">
    <property type="component" value="Unassembled WGS sequence"/>
</dbReference>
<accession>A0A8J2TTQ3</accession>
<dbReference type="HAMAP" id="MF_01963">
    <property type="entry name" value="MTAP"/>
    <property type="match status" value="1"/>
</dbReference>
<organism evidence="5 6">
    <name type="scientific">Compostibacillus humi</name>
    <dbReference type="NCBI Taxonomy" id="1245525"/>
    <lineage>
        <taxon>Bacteria</taxon>
        <taxon>Bacillati</taxon>
        <taxon>Bacillota</taxon>
        <taxon>Bacilli</taxon>
        <taxon>Bacillales</taxon>
        <taxon>Bacillaceae</taxon>
        <taxon>Compostibacillus</taxon>
    </lineage>
</organism>
<dbReference type="PANTHER" id="PTHR42679:SF2">
    <property type="entry name" value="S-METHYL-5'-THIOADENOSINE PHOSPHORYLASE"/>
    <property type="match status" value="1"/>
</dbReference>
<comment type="pathway">
    <text evidence="3">Purine metabolism; purine nucleoside salvage.</text>
</comment>
<gene>
    <name evidence="5" type="ORF">GCM10010978_23530</name>
</gene>
<dbReference type="RefSeq" id="WP_188392605.1">
    <property type="nucleotide sequence ID" value="NZ_BMEV01000047.1"/>
</dbReference>
<dbReference type="EMBL" id="BMEV01000047">
    <property type="protein sequence ID" value="GFZ82064.1"/>
    <property type="molecule type" value="Genomic_DNA"/>
</dbReference>
<keyword evidence="6" id="KW-1185">Reference proteome</keyword>
<dbReference type="UniPathway" id="UPA00606"/>
<feature type="site" description="Important for substrate specificity" evidence="3">
    <location>
        <position position="155"/>
    </location>
</feature>
<dbReference type="Gene3D" id="3.40.50.1580">
    <property type="entry name" value="Nucleoside phosphorylase domain"/>
    <property type="match status" value="1"/>
</dbReference>
<feature type="site" description="Important for substrate specificity" evidence="3">
    <location>
        <position position="209"/>
    </location>
</feature>
<keyword evidence="3" id="KW-0660">Purine salvage</keyword>
<dbReference type="InterPro" id="IPR010044">
    <property type="entry name" value="MTAP"/>
</dbReference>
<dbReference type="InterPro" id="IPR035994">
    <property type="entry name" value="Nucleoside_phosphorylase_sf"/>
</dbReference>
<feature type="binding site" evidence="3">
    <location>
        <begin position="80"/>
        <end position="81"/>
    </location>
    <ligand>
        <name>phosphate</name>
        <dbReference type="ChEBI" id="CHEBI:43474"/>
    </ligand>
</feature>
<keyword evidence="1 3" id="KW-0328">Glycosyltransferase</keyword>
<keyword evidence="2 3" id="KW-0808">Transferase</keyword>
<comment type="function">
    <text evidence="3">Purine nucleoside phosphorylase which is highly specific for 6-oxopurine nucleosides. Cleaves guanosine or inosine to respective bases and sugar-1-phosphate molecules. Involved in purine salvage.</text>
</comment>
<comment type="subunit">
    <text evidence="3">Homohexamer. Dimer of a homotrimer.</text>
</comment>
<comment type="catalytic activity">
    <reaction evidence="3">
        <text>a purine D-ribonucleoside + phosphate = a purine nucleobase + alpha-D-ribose 1-phosphate</text>
        <dbReference type="Rhea" id="RHEA:19805"/>
        <dbReference type="ChEBI" id="CHEBI:26386"/>
        <dbReference type="ChEBI" id="CHEBI:43474"/>
        <dbReference type="ChEBI" id="CHEBI:57720"/>
        <dbReference type="ChEBI" id="CHEBI:142355"/>
        <dbReference type="EC" id="2.4.2.1"/>
    </reaction>
</comment>
<protein>
    <recommendedName>
        <fullName evidence="3">Probable 6-oxopurine nucleoside phosphorylase</fullName>
        <ecNumber evidence="3">2.4.2.1</ecNumber>
    </recommendedName>
    <alternativeName>
        <fullName evidence="3">Purine nucleoside phosphorylase</fullName>
        <shortName evidence="3">PNP</shortName>
    </alternativeName>
</protein>
<dbReference type="GO" id="GO:0019509">
    <property type="term" value="P:L-methionine salvage from methylthioadenosine"/>
    <property type="evidence" value="ECO:0007669"/>
    <property type="project" value="TreeGrafter"/>
</dbReference>
<feature type="binding site" evidence="3">
    <location>
        <begin position="47"/>
        <end position="48"/>
    </location>
    <ligand>
        <name>phosphate</name>
        <dbReference type="ChEBI" id="CHEBI:43474"/>
    </ligand>
</feature>
<reference evidence="5" key="2">
    <citation type="submission" date="2020-09" db="EMBL/GenBank/DDBJ databases">
        <authorList>
            <person name="Sun Q."/>
            <person name="Zhou Y."/>
        </authorList>
    </citation>
    <scope>NUCLEOTIDE SEQUENCE</scope>
    <source>
        <strain evidence="5">CGMCC 1.12360</strain>
    </source>
</reference>
<dbReference type="PANTHER" id="PTHR42679">
    <property type="entry name" value="S-METHYL-5'-THIOADENOSINE PHOSPHORYLASE"/>
    <property type="match status" value="1"/>
</dbReference>
<dbReference type="InterPro" id="IPR000845">
    <property type="entry name" value="Nucleoside_phosphorylase_d"/>
</dbReference>
<name>A0A8J2TTQ3_9BACI</name>
<feature type="binding site" evidence="3">
    <location>
        <position position="9"/>
    </location>
    <ligand>
        <name>phosphate</name>
        <dbReference type="ChEBI" id="CHEBI:43474"/>
    </ligand>
</feature>
<dbReference type="GO" id="GO:0017061">
    <property type="term" value="F:S-methyl-5-thioadenosine phosphorylase activity"/>
    <property type="evidence" value="ECO:0007669"/>
    <property type="project" value="InterPro"/>
</dbReference>
<feature type="domain" description="Nucleoside phosphorylase" evidence="4">
    <location>
        <begin position="2"/>
        <end position="231"/>
    </location>
</feature>
<dbReference type="AlphaFoldDB" id="A0A8J2TTQ3"/>
<evidence type="ECO:0000313" key="5">
    <source>
        <dbReference type="EMBL" id="GFZ82064.1"/>
    </source>
</evidence>
<evidence type="ECO:0000256" key="1">
    <source>
        <dbReference type="ARBA" id="ARBA00022676"/>
    </source>
</evidence>
<dbReference type="EC" id="2.4.2.1" evidence="3"/>
<comment type="miscellaneous">
    <text evidence="3">Although this enzyme belongs to the family of MTA phosphorylases based on sequence homology, it has been shown that conserved amino acid substitutions in the substrate binding pocket convert the substrate specificity of this enzyme from 6-aminopurines to 6-oxopurines.</text>
</comment>